<reference evidence="2 3" key="1">
    <citation type="submission" date="2017-08" db="EMBL/GenBank/DDBJ databases">
        <authorList>
            <person name="de Groot N.N."/>
        </authorList>
    </citation>
    <scope>NUCLEOTIDE SEQUENCE [LARGE SCALE GENOMIC DNA]</scope>
    <source>
        <strain evidence="2 3">JC228</strain>
    </source>
</reference>
<keyword evidence="1" id="KW-0732">Signal</keyword>
<evidence type="ECO:0000256" key="1">
    <source>
        <dbReference type="SAM" id="SignalP"/>
    </source>
</evidence>
<organism evidence="2 3">
    <name type="scientific">Bacillus oleivorans</name>
    <dbReference type="NCBI Taxonomy" id="1448271"/>
    <lineage>
        <taxon>Bacteria</taxon>
        <taxon>Bacillati</taxon>
        <taxon>Bacillota</taxon>
        <taxon>Bacilli</taxon>
        <taxon>Bacillales</taxon>
        <taxon>Bacillaceae</taxon>
        <taxon>Bacillus</taxon>
    </lineage>
</organism>
<sequence>MKEKLYFIFCILFFINNSVAFAIQETPDKEFIDKYYFDVDLQGVKDIYFFREFPFYNDKGDITPLGKAFLSVLTSDVWKWVREPRVYIKDDIAYIHAVKLDGLNLLYTLKKENDHWKVVKKETKKFPTVKSKTMLEKAFLRAIGKEILDATRTYYGESRLFHSERIIDIIQDEYNDKYDVTIQIVTYEGPIMPPYGFDTITLRIPGFEVIKYKHKDVSEIGKIPLETH</sequence>
<accession>A0A285D0N2</accession>
<dbReference type="Pfam" id="PF13027">
    <property type="entry name" value="DUF3888"/>
    <property type="match status" value="1"/>
</dbReference>
<dbReference type="InterPro" id="IPR024984">
    <property type="entry name" value="DUF3888"/>
</dbReference>
<dbReference type="AlphaFoldDB" id="A0A285D0N2"/>
<feature type="chain" id="PRO_5012786573" evidence="1">
    <location>
        <begin position="23"/>
        <end position="228"/>
    </location>
</feature>
<dbReference type="EMBL" id="OAOP01000007">
    <property type="protein sequence ID" value="SNX73374.1"/>
    <property type="molecule type" value="Genomic_DNA"/>
</dbReference>
<dbReference type="RefSeq" id="WP_245855926.1">
    <property type="nucleotide sequence ID" value="NZ_JBEPMQ010000007.1"/>
</dbReference>
<proteinExistence type="predicted"/>
<feature type="signal peptide" evidence="1">
    <location>
        <begin position="1"/>
        <end position="22"/>
    </location>
</feature>
<gene>
    <name evidence="2" type="ORF">SAMN05877753_10744</name>
</gene>
<name>A0A285D0N2_9BACI</name>
<evidence type="ECO:0000313" key="3">
    <source>
        <dbReference type="Proteomes" id="UP000219546"/>
    </source>
</evidence>
<keyword evidence="3" id="KW-1185">Reference proteome</keyword>
<evidence type="ECO:0000313" key="2">
    <source>
        <dbReference type="EMBL" id="SNX73374.1"/>
    </source>
</evidence>
<dbReference type="Proteomes" id="UP000219546">
    <property type="component" value="Unassembled WGS sequence"/>
</dbReference>
<protein>
    <submittedName>
        <fullName evidence="2">Uncharacterized protein DUF3888</fullName>
    </submittedName>
</protein>